<name>A0A0E0MUC2_ORYRU</name>
<dbReference type="Proteomes" id="UP000008022">
    <property type="component" value="Unassembled WGS sequence"/>
</dbReference>
<dbReference type="AlphaFoldDB" id="A0A0E0MUC2"/>
<sequence length="102" mass="11769">MWERQSAGWHVGPRPWGRKYRLDGGVYDGWGQQRVGMHGWRLLPRCFRWGSCSSSSVPWTVGPSCGLCGLVGLWPWHTPYKYKSHQARQRKRKCRDGVGPTI</sequence>
<proteinExistence type="predicted"/>
<evidence type="ECO:0000313" key="1">
    <source>
        <dbReference type="EnsemblPlants" id="ORUFI01G11400.1"/>
    </source>
</evidence>
<protein>
    <submittedName>
        <fullName evidence="1">Uncharacterized protein</fullName>
    </submittedName>
</protein>
<dbReference type="Gramene" id="ORUFI01G11400.1">
    <property type="protein sequence ID" value="ORUFI01G11400.1"/>
    <property type="gene ID" value="ORUFI01G11400"/>
</dbReference>
<reference evidence="1" key="2">
    <citation type="submission" date="2015-06" db="UniProtKB">
        <authorList>
            <consortium name="EnsemblPlants"/>
        </authorList>
    </citation>
    <scope>IDENTIFICATION</scope>
</reference>
<keyword evidence="2" id="KW-1185">Reference proteome</keyword>
<dbReference type="EnsemblPlants" id="ORUFI01G11400.1">
    <property type="protein sequence ID" value="ORUFI01G11400.1"/>
    <property type="gene ID" value="ORUFI01G11400"/>
</dbReference>
<evidence type="ECO:0000313" key="2">
    <source>
        <dbReference type="Proteomes" id="UP000008022"/>
    </source>
</evidence>
<organism evidence="1 2">
    <name type="scientific">Oryza rufipogon</name>
    <name type="common">Brownbeard rice</name>
    <name type="synonym">Asian wild rice</name>
    <dbReference type="NCBI Taxonomy" id="4529"/>
    <lineage>
        <taxon>Eukaryota</taxon>
        <taxon>Viridiplantae</taxon>
        <taxon>Streptophyta</taxon>
        <taxon>Embryophyta</taxon>
        <taxon>Tracheophyta</taxon>
        <taxon>Spermatophyta</taxon>
        <taxon>Magnoliopsida</taxon>
        <taxon>Liliopsida</taxon>
        <taxon>Poales</taxon>
        <taxon>Poaceae</taxon>
        <taxon>BOP clade</taxon>
        <taxon>Oryzoideae</taxon>
        <taxon>Oryzeae</taxon>
        <taxon>Oryzinae</taxon>
        <taxon>Oryza</taxon>
    </lineage>
</organism>
<reference evidence="2" key="1">
    <citation type="submission" date="2013-06" db="EMBL/GenBank/DDBJ databases">
        <authorList>
            <person name="Zhao Q."/>
        </authorList>
    </citation>
    <scope>NUCLEOTIDE SEQUENCE</scope>
    <source>
        <strain evidence="2">cv. W1943</strain>
    </source>
</reference>
<dbReference type="HOGENOM" id="CLU_2282041_0_0_1"/>
<accession>A0A0E0MUC2</accession>